<feature type="compositionally biased region" description="Basic and acidic residues" evidence="4">
    <location>
        <begin position="76"/>
        <end position="93"/>
    </location>
</feature>
<gene>
    <name evidence="6" type="ORF">OSTQU699_LOCUS4502</name>
</gene>
<feature type="domain" description="RRM" evidence="5">
    <location>
        <begin position="102"/>
        <end position="180"/>
    </location>
</feature>
<dbReference type="Pfam" id="PF00076">
    <property type="entry name" value="RRM_1"/>
    <property type="match status" value="2"/>
</dbReference>
<evidence type="ECO:0000313" key="6">
    <source>
        <dbReference type="EMBL" id="CAD7699143.1"/>
    </source>
</evidence>
<evidence type="ECO:0000313" key="7">
    <source>
        <dbReference type="Proteomes" id="UP000708148"/>
    </source>
</evidence>
<sequence>MASKQDCKVFVGGLSWETTDQKLRLYFENWGNVTEAFVSYDRNTGRPRGFGFVVFEDPGVADKVVVQQHTIDRREVEAKKAVPKEEHQAKKSTGEVGSQRSKKIFVGGLAPSVDEKAFREYFDQYGPVKDAVVMYDHENKRPRGFGFVTFVDEDAVAKVFTNGVMQTLHDKKIEIKHAVPRDQMAAQRGAAGGAFGARGLGGGRGGAGAYYHGPQFGLANPAGYGPRGSFAKFSPGGRGGLLGGVAAPGGGLGGAYRGMGATSRGVGAGMGLNIGGAMGRGMGQPMAGSNMGGLNNMQTSFASSLPAYGSNLGYGGMNSAVLSFPTNGSAIGGAGGAGGFPSMNGYGGGGLAGAPGAGGMAGPGGPQDVAAGGINKAFGGLAGPQGADPGGYAQFSPTVAGMQGGSSAGLVVSHETELDARTLSLGSNAASANSYKMLDDGHPFSEGPAPGWSN</sequence>
<dbReference type="OrthoDB" id="1875751at2759"/>
<keyword evidence="2 3" id="KW-0694">RNA-binding</keyword>
<keyword evidence="7" id="KW-1185">Reference proteome</keyword>
<evidence type="ECO:0000256" key="4">
    <source>
        <dbReference type="SAM" id="MobiDB-lite"/>
    </source>
</evidence>
<dbReference type="InterPro" id="IPR035979">
    <property type="entry name" value="RBD_domain_sf"/>
</dbReference>
<reference evidence="6" key="1">
    <citation type="submission" date="2020-12" db="EMBL/GenBank/DDBJ databases">
        <authorList>
            <person name="Iha C."/>
        </authorList>
    </citation>
    <scope>NUCLEOTIDE SEQUENCE</scope>
</reference>
<keyword evidence="1" id="KW-0677">Repeat</keyword>
<evidence type="ECO:0000256" key="2">
    <source>
        <dbReference type="ARBA" id="ARBA00022884"/>
    </source>
</evidence>
<dbReference type="Gene3D" id="3.30.70.330">
    <property type="match status" value="2"/>
</dbReference>
<feature type="domain" description="RRM" evidence="5">
    <location>
        <begin position="7"/>
        <end position="83"/>
    </location>
</feature>
<evidence type="ECO:0000259" key="5">
    <source>
        <dbReference type="PROSITE" id="PS50102"/>
    </source>
</evidence>
<dbReference type="Proteomes" id="UP000708148">
    <property type="component" value="Unassembled WGS sequence"/>
</dbReference>
<evidence type="ECO:0000256" key="3">
    <source>
        <dbReference type="PROSITE-ProRule" id="PRU00176"/>
    </source>
</evidence>
<accession>A0A8S1J6J8</accession>
<dbReference type="SMART" id="SM00360">
    <property type="entry name" value="RRM"/>
    <property type="match status" value="2"/>
</dbReference>
<dbReference type="InterPro" id="IPR000504">
    <property type="entry name" value="RRM_dom"/>
</dbReference>
<dbReference type="GO" id="GO:0006417">
    <property type="term" value="P:regulation of translation"/>
    <property type="evidence" value="ECO:0007669"/>
    <property type="project" value="TreeGrafter"/>
</dbReference>
<evidence type="ECO:0000256" key="1">
    <source>
        <dbReference type="ARBA" id="ARBA00022737"/>
    </source>
</evidence>
<dbReference type="PROSITE" id="PS50102">
    <property type="entry name" value="RRM"/>
    <property type="match status" value="2"/>
</dbReference>
<feature type="region of interest" description="Disordered" evidence="4">
    <location>
        <begin position="76"/>
        <end position="97"/>
    </location>
</feature>
<dbReference type="PANTHER" id="PTHR48032">
    <property type="entry name" value="RNA-BINDING PROTEIN MUSASHI HOMOLOG RBP6"/>
    <property type="match status" value="1"/>
</dbReference>
<comment type="caution">
    <text evidence="6">The sequence shown here is derived from an EMBL/GenBank/DDBJ whole genome shotgun (WGS) entry which is preliminary data.</text>
</comment>
<protein>
    <recommendedName>
        <fullName evidence="5">RRM domain-containing protein</fullName>
    </recommendedName>
</protein>
<dbReference type="PANTHER" id="PTHR48032:SF6">
    <property type="entry name" value="RNA-BINDING (RRM_RBD_RNP MOTIFS) FAMILY PROTEIN"/>
    <property type="match status" value="1"/>
</dbReference>
<dbReference type="SUPFAM" id="SSF54928">
    <property type="entry name" value="RNA-binding domain, RBD"/>
    <property type="match status" value="2"/>
</dbReference>
<organism evidence="6 7">
    <name type="scientific">Ostreobium quekettii</name>
    <dbReference type="NCBI Taxonomy" id="121088"/>
    <lineage>
        <taxon>Eukaryota</taxon>
        <taxon>Viridiplantae</taxon>
        <taxon>Chlorophyta</taxon>
        <taxon>core chlorophytes</taxon>
        <taxon>Ulvophyceae</taxon>
        <taxon>TCBD clade</taxon>
        <taxon>Bryopsidales</taxon>
        <taxon>Ostreobineae</taxon>
        <taxon>Ostreobiaceae</taxon>
        <taxon>Ostreobium</taxon>
    </lineage>
</organism>
<dbReference type="GO" id="GO:0003729">
    <property type="term" value="F:mRNA binding"/>
    <property type="evidence" value="ECO:0007669"/>
    <property type="project" value="TreeGrafter"/>
</dbReference>
<dbReference type="AlphaFoldDB" id="A0A8S1J6J8"/>
<name>A0A8S1J6J8_9CHLO</name>
<dbReference type="EMBL" id="CAJHUC010000958">
    <property type="protein sequence ID" value="CAD7699143.1"/>
    <property type="molecule type" value="Genomic_DNA"/>
</dbReference>
<proteinExistence type="predicted"/>
<dbReference type="InterPro" id="IPR012677">
    <property type="entry name" value="Nucleotide-bd_a/b_plait_sf"/>
</dbReference>